<accession>A0A8H4P4R0</accession>
<reference evidence="7" key="1">
    <citation type="submission" date="2020-01" db="EMBL/GenBank/DDBJ databases">
        <title>Identification and distribution of gene clusters putatively required for synthesis of sphingolipid metabolism inhibitors in phylogenetically diverse species of the filamentous fungus Fusarium.</title>
        <authorList>
            <person name="Kim H.-S."/>
            <person name="Busman M."/>
            <person name="Brown D.W."/>
            <person name="Divon H."/>
            <person name="Uhlig S."/>
            <person name="Proctor R.H."/>
        </authorList>
    </citation>
    <scope>NUCLEOTIDE SEQUENCE</scope>
    <source>
        <strain evidence="7">NRRL 53441</strain>
    </source>
</reference>
<dbReference type="InterPro" id="IPR036318">
    <property type="entry name" value="FAD-bd_PCMH-like_sf"/>
</dbReference>
<dbReference type="Gene3D" id="3.40.462.20">
    <property type="match status" value="1"/>
</dbReference>
<comment type="cofactor">
    <cofactor evidence="1">
        <name>FAD</name>
        <dbReference type="ChEBI" id="CHEBI:57692"/>
    </cofactor>
</comment>
<evidence type="ECO:0000256" key="5">
    <source>
        <dbReference type="ARBA" id="ARBA00023002"/>
    </source>
</evidence>
<dbReference type="Pfam" id="PF13911">
    <property type="entry name" value="AhpC-TSA_2"/>
    <property type="match status" value="1"/>
</dbReference>
<dbReference type="PANTHER" id="PTHR42973:SF9">
    <property type="entry name" value="FAD-BINDING PCMH-TYPE DOMAIN-CONTAINING PROTEIN-RELATED"/>
    <property type="match status" value="1"/>
</dbReference>
<dbReference type="InterPro" id="IPR050416">
    <property type="entry name" value="FAD-linked_Oxidoreductase"/>
</dbReference>
<dbReference type="Gene3D" id="3.30.465.10">
    <property type="match status" value="1"/>
</dbReference>
<evidence type="ECO:0000256" key="1">
    <source>
        <dbReference type="ARBA" id="ARBA00001974"/>
    </source>
</evidence>
<feature type="domain" description="FAD-binding PCMH-type" evidence="6">
    <location>
        <begin position="238"/>
        <end position="409"/>
    </location>
</feature>
<dbReference type="InterPro" id="IPR016167">
    <property type="entry name" value="FAD-bd_PCMH_sub1"/>
</dbReference>
<dbReference type="GO" id="GO:0071949">
    <property type="term" value="F:FAD binding"/>
    <property type="evidence" value="ECO:0007669"/>
    <property type="project" value="InterPro"/>
</dbReference>
<evidence type="ECO:0000313" key="8">
    <source>
        <dbReference type="Proteomes" id="UP000605986"/>
    </source>
</evidence>
<gene>
    <name evidence="7" type="ORF">F53441_767</name>
</gene>
<evidence type="ECO:0000259" key="6">
    <source>
        <dbReference type="PROSITE" id="PS51387"/>
    </source>
</evidence>
<dbReference type="PANTHER" id="PTHR42973">
    <property type="entry name" value="BINDING OXIDOREDUCTASE, PUTATIVE (AFU_ORTHOLOGUE AFUA_1G17690)-RELATED"/>
    <property type="match status" value="1"/>
</dbReference>
<evidence type="ECO:0000256" key="4">
    <source>
        <dbReference type="ARBA" id="ARBA00022827"/>
    </source>
</evidence>
<dbReference type="InterPro" id="IPR032801">
    <property type="entry name" value="PXL2A/B/C"/>
</dbReference>
<dbReference type="InterPro" id="IPR036249">
    <property type="entry name" value="Thioredoxin-like_sf"/>
</dbReference>
<dbReference type="InterPro" id="IPR016166">
    <property type="entry name" value="FAD-bd_PCMH"/>
</dbReference>
<dbReference type="EMBL" id="JAADJG010000031">
    <property type="protein sequence ID" value="KAF4457203.1"/>
    <property type="molecule type" value="Genomic_DNA"/>
</dbReference>
<evidence type="ECO:0000256" key="3">
    <source>
        <dbReference type="ARBA" id="ARBA00022630"/>
    </source>
</evidence>
<organism evidence="7 8">
    <name type="scientific">Fusarium austroafricanum</name>
    <dbReference type="NCBI Taxonomy" id="2364996"/>
    <lineage>
        <taxon>Eukaryota</taxon>
        <taxon>Fungi</taxon>
        <taxon>Dikarya</taxon>
        <taxon>Ascomycota</taxon>
        <taxon>Pezizomycotina</taxon>
        <taxon>Sordariomycetes</taxon>
        <taxon>Hypocreomycetidae</taxon>
        <taxon>Hypocreales</taxon>
        <taxon>Nectriaceae</taxon>
        <taxon>Fusarium</taxon>
        <taxon>Fusarium concolor species complex</taxon>
    </lineage>
</organism>
<protein>
    <recommendedName>
        <fullName evidence="6">FAD-binding PCMH-type domain-containing protein</fullName>
    </recommendedName>
</protein>
<evidence type="ECO:0000256" key="2">
    <source>
        <dbReference type="ARBA" id="ARBA00005466"/>
    </source>
</evidence>
<dbReference type="SUPFAM" id="SSF56176">
    <property type="entry name" value="FAD-binding/transporter-associated domain-like"/>
    <property type="match status" value="1"/>
</dbReference>
<keyword evidence="8" id="KW-1185">Reference proteome</keyword>
<comment type="similarity">
    <text evidence="2">Belongs to the oxygen-dependent FAD-linked oxidoreductase family.</text>
</comment>
<dbReference type="PROSITE" id="PS51387">
    <property type="entry name" value="FAD_PCMH"/>
    <property type="match status" value="1"/>
</dbReference>
<dbReference type="SUPFAM" id="SSF52833">
    <property type="entry name" value="Thioredoxin-like"/>
    <property type="match status" value="1"/>
</dbReference>
<dbReference type="AlphaFoldDB" id="A0A8H4P4R0"/>
<dbReference type="Gene3D" id="3.40.30.10">
    <property type="entry name" value="Glutaredoxin"/>
    <property type="match status" value="1"/>
</dbReference>
<dbReference type="Proteomes" id="UP000605986">
    <property type="component" value="Unassembled WGS sequence"/>
</dbReference>
<dbReference type="GO" id="GO:0016491">
    <property type="term" value="F:oxidoreductase activity"/>
    <property type="evidence" value="ECO:0007669"/>
    <property type="project" value="UniProtKB-KW"/>
</dbReference>
<keyword evidence="3" id="KW-0285">Flavoprotein</keyword>
<keyword evidence="4" id="KW-0274">FAD</keyword>
<dbReference type="InterPro" id="IPR006094">
    <property type="entry name" value="Oxid_FAD_bind_N"/>
</dbReference>
<evidence type="ECO:0000313" key="7">
    <source>
        <dbReference type="EMBL" id="KAF4457203.1"/>
    </source>
</evidence>
<name>A0A8H4P4R0_9HYPO</name>
<keyword evidence="5" id="KW-0560">Oxidoreductase</keyword>
<proteinExistence type="inferred from homology"/>
<dbReference type="OrthoDB" id="9996127at2759"/>
<dbReference type="Pfam" id="PF01565">
    <property type="entry name" value="FAD_binding_4"/>
    <property type="match status" value="1"/>
</dbReference>
<dbReference type="InterPro" id="IPR016169">
    <property type="entry name" value="FAD-bd_PCMH_sub2"/>
</dbReference>
<comment type="caution">
    <text evidence="7">The sequence shown here is derived from an EMBL/GenBank/DDBJ whole genome shotgun (WGS) entry which is preliminary data.</text>
</comment>
<sequence length="670" mass="75030">MATSCEIPQGREVSNDRVNDELPTAGSLKIADEIEVFDGKGEKHTFKSIYSGPGRSRRVLVVFVRHFFCCSCVSYTSFLAQNATPEKLKEIDTEIVIIGHGVIGQVEMYRIDTGCEYPIYTDPSEKLYKTLGMIETSEEGPPNKYIPYSSLWVIWLSMKGAFWKWMAGYPLWNWGTTHQQGGEFMFVGEGEDKTAFKPLDLRYLPESSPDYLLSPQASIVLPEDSSFGAFTSRWREWHGPRARALIQAVTESDVQETIRYANEHGIPFLARSGGHGATEALQLAKDVIIIDIRPQNLVEVAEDGKSAKIGGGASIKQVTNELWAAGKQTVTGICECVGVSAPVLGGGHGWLQGQYGLSSDQIISARVVLPNGEAVTASEESNPDLFWALRGAGHNFGIVTEWNYRVYDINNPKWSYEILIFLGDKLEEVIGLTNKMMKTQPPHMIHWMYIINIPEIDPDRPIIWYAIISDGSVEEARDYAKPLHDMGPIDVQAGIVPMPELAPITLMSEDTAGCQKGLTGLRFPIGLKKYDLPAVRKVFNEIANVSKRIPEFAGSFFLLEGYSTQGVKRHDPKNSAFPHRDDEILVTSYILYKPNTALDAAAQEHGEKLRQHLLEASGDPEHLRAYVNYAHGFESLESMYGYEPWRIEKLKALKKKWDPENRMRFYAPIV</sequence>
<dbReference type="Gene3D" id="3.30.43.10">
    <property type="entry name" value="Uridine Diphospho-n-acetylenolpyruvylglucosamine Reductase, domain 2"/>
    <property type="match status" value="1"/>
</dbReference>